<dbReference type="STRING" id="81408.B4119_4257"/>
<evidence type="ECO:0000313" key="5">
    <source>
        <dbReference type="Proteomes" id="UP000075455"/>
    </source>
</evidence>
<dbReference type="InterPro" id="IPR016181">
    <property type="entry name" value="Acyl_CoA_acyltransferase"/>
</dbReference>
<accession>A0A150LCT9</accession>
<evidence type="ECO:0000313" key="4">
    <source>
        <dbReference type="EMBL" id="KYD10040.1"/>
    </source>
</evidence>
<keyword evidence="2" id="KW-0012">Acyltransferase</keyword>
<evidence type="ECO:0000259" key="3">
    <source>
        <dbReference type="PROSITE" id="PS51186"/>
    </source>
</evidence>
<dbReference type="PATRIC" id="fig|81408.3.peg.377"/>
<dbReference type="RefSeq" id="WP_017435365.1">
    <property type="nucleotide sequence ID" value="NZ_AP025623.1"/>
</dbReference>
<proteinExistence type="predicted"/>
<dbReference type="Proteomes" id="UP000075455">
    <property type="component" value="Unassembled WGS sequence"/>
</dbReference>
<sequence>MEDLAIRTANQEDIPQLLNLMYQYIVDFYKRPRPTEESLKGLIQHLLDNPASGIQFVAEQDGKLVGFATLYFSFSTLQVKKMAILNDLFVIPEARGQKLGEKLFQTCLSYIRENDFAYMTWETAKDNLAAQSLYNKMGGQLSEWLVYEIS</sequence>
<comment type="caution">
    <text evidence="4">The sequence shown here is derived from an EMBL/GenBank/DDBJ whole genome shotgun (WGS) entry which is preliminary data.</text>
</comment>
<dbReference type="EMBL" id="LQYS01000093">
    <property type="protein sequence ID" value="KYD10040.1"/>
    <property type="molecule type" value="Genomic_DNA"/>
</dbReference>
<dbReference type="Gene3D" id="3.40.630.30">
    <property type="match status" value="1"/>
</dbReference>
<evidence type="ECO:0000256" key="2">
    <source>
        <dbReference type="ARBA" id="ARBA00023315"/>
    </source>
</evidence>
<dbReference type="PANTHER" id="PTHR10545">
    <property type="entry name" value="DIAMINE N-ACETYLTRANSFERASE"/>
    <property type="match status" value="1"/>
</dbReference>
<organism evidence="4 5">
    <name type="scientific">Saccharococcus caldoxylosilyticus</name>
    <dbReference type="NCBI Taxonomy" id="81408"/>
    <lineage>
        <taxon>Bacteria</taxon>
        <taxon>Bacillati</taxon>
        <taxon>Bacillota</taxon>
        <taxon>Bacilli</taxon>
        <taxon>Bacillales</taxon>
        <taxon>Anoxybacillaceae</taxon>
        <taxon>Saccharococcus</taxon>
    </lineage>
</organism>
<dbReference type="GO" id="GO:0008080">
    <property type="term" value="F:N-acetyltransferase activity"/>
    <property type="evidence" value="ECO:0007669"/>
    <property type="project" value="UniProtKB-ARBA"/>
</dbReference>
<evidence type="ECO:0000256" key="1">
    <source>
        <dbReference type="ARBA" id="ARBA00022679"/>
    </source>
</evidence>
<gene>
    <name evidence="4" type="ORF">B4119_4257</name>
</gene>
<dbReference type="InterPro" id="IPR051016">
    <property type="entry name" value="Diverse_Substrate_AcTransf"/>
</dbReference>
<dbReference type="PROSITE" id="PS51186">
    <property type="entry name" value="GNAT"/>
    <property type="match status" value="1"/>
</dbReference>
<dbReference type="AlphaFoldDB" id="A0A150LCT9"/>
<dbReference type="InterPro" id="IPR000182">
    <property type="entry name" value="GNAT_dom"/>
</dbReference>
<dbReference type="Pfam" id="PF00583">
    <property type="entry name" value="Acetyltransf_1"/>
    <property type="match status" value="1"/>
</dbReference>
<dbReference type="SUPFAM" id="SSF55729">
    <property type="entry name" value="Acyl-CoA N-acyltransferases (Nat)"/>
    <property type="match status" value="1"/>
</dbReference>
<protein>
    <recommendedName>
        <fullName evidence="3">N-acetyltransferase domain-containing protein</fullName>
    </recommendedName>
</protein>
<keyword evidence="1" id="KW-0808">Transferase</keyword>
<dbReference type="PANTHER" id="PTHR10545:SF29">
    <property type="entry name" value="GH14572P-RELATED"/>
    <property type="match status" value="1"/>
</dbReference>
<feature type="domain" description="N-acetyltransferase" evidence="3">
    <location>
        <begin position="4"/>
        <end position="150"/>
    </location>
</feature>
<name>A0A150LCT9_9BACL</name>
<dbReference type="CDD" id="cd04301">
    <property type="entry name" value="NAT_SF"/>
    <property type="match status" value="1"/>
</dbReference>
<reference evidence="4 5" key="1">
    <citation type="submission" date="2016-01" db="EMBL/GenBank/DDBJ databases">
        <title>Draft Genome Sequences of Seven Thermophilic Sporeformers Isolated from Foods.</title>
        <authorList>
            <person name="Berendsen E.M."/>
            <person name="Wells-Bennik M.H."/>
            <person name="Krawcyk A.O."/>
            <person name="De Jong A."/>
            <person name="Holsappel S."/>
            <person name="Eijlander R.T."/>
            <person name="Kuipers O.P."/>
        </authorList>
    </citation>
    <scope>NUCLEOTIDE SEQUENCE [LARGE SCALE GENOMIC DNA]</scope>
    <source>
        <strain evidence="4 5">B4119</strain>
    </source>
</reference>